<dbReference type="PATRIC" id="fig|1398.22.peg.3045"/>
<proteinExistence type="predicted"/>
<protein>
    <submittedName>
        <fullName evidence="1">Uncharacterized protein</fullName>
    </submittedName>
</protein>
<dbReference type="AlphaFoldDB" id="A0A133KFP5"/>
<evidence type="ECO:0000313" key="1">
    <source>
        <dbReference type="EMBL" id="KWZ78335.1"/>
    </source>
</evidence>
<evidence type="ECO:0000313" key="2">
    <source>
        <dbReference type="Proteomes" id="UP000070376"/>
    </source>
</evidence>
<dbReference type="EMBL" id="LRPN01000145">
    <property type="protein sequence ID" value="KWZ78335.1"/>
    <property type="molecule type" value="Genomic_DNA"/>
</dbReference>
<sequence>MLAKAASIFAKSKVYCLFSKPSYFYLSLWKKAQFAWDHLIAPNALSVMLVSSLTF</sequence>
<dbReference type="Proteomes" id="UP000070376">
    <property type="component" value="Unassembled WGS sequence"/>
</dbReference>
<reference evidence="2" key="1">
    <citation type="submission" date="2016-01" db="EMBL/GenBank/DDBJ databases">
        <authorList>
            <person name="Mitreva M."/>
            <person name="Pepin K.H."/>
            <person name="Mihindukulasuriya K.A."/>
            <person name="Fulton R."/>
            <person name="Fronick C."/>
            <person name="O'Laughlin M."/>
            <person name="Miner T."/>
            <person name="Herter B."/>
            <person name="Rosa B.A."/>
            <person name="Cordes M."/>
            <person name="Tomlinson C."/>
            <person name="Wollam A."/>
            <person name="Palsikar V.B."/>
            <person name="Mardis E.R."/>
            <person name="Wilson R.K."/>
        </authorList>
    </citation>
    <scope>NUCLEOTIDE SEQUENCE [LARGE SCALE GENOMIC DNA]</scope>
    <source>
        <strain evidence="2">GED7749B</strain>
    </source>
</reference>
<organism evidence="1 2">
    <name type="scientific">Heyndrickxia coagulans</name>
    <name type="common">Weizmannia coagulans</name>
    <dbReference type="NCBI Taxonomy" id="1398"/>
    <lineage>
        <taxon>Bacteria</taxon>
        <taxon>Bacillati</taxon>
        <taxon>Bacillota</taxon>
        <taxon>Bacilli</taxon>
        <taxon>Bacillales</taxon>
        <taxon>Bacillaceae</taxon>
        <taxon>Heyndrickxia</taxon>
    </lineage>
</organism>
<gene>
    <name evidence="1" type="ORF">HMPREF3213_03040</name>
</gene>
<accession>A0A133KFP5</accession>
<name>A0A133KFP5_HEYCO</name>
<comment type="caution">
    <text evidence="1">The sequence shown here is derived from an EMBL/GenBank/DDBJ whole genome shotgun (WGS) entry which is preliminary data.</text>
</comment>